<dbReference type="GO" id="GO:0016491">
    <property type="term" value="F:oxidoreductase activity"/>
    <property type="evidence" value="ECO:0007669"/>
    <property type="project" value="UniProtKB-KW"/>
</dbReference>
<feature type="region of interest" description="Disordered" evidence="3">
    <location>
        <begin position="250"/>
        <end position="269"/>
    </location>
</feature>
<accession>A0ABW0ZZA9</accession>
<dbReference type="PANTHER" id="PTHR30137">
    <property type="entry name" value="LUCIFERASE-LIKE MONOOXYGENASE"/>
    <property type="match status" value="1"/>
</dbReference>
<dbReference type="InterPro" id="IPR050766">
    <property type="entry name" value="Bact_Lucif_Oxidored"/>
</dbReference>
<keyword evidence="2" id="KW-0503">Monooxygenase</keyword>
<dbReference type="Proteomes" id="UP001596074">
    <property type="component" value="Unassembled WGS sequence"/>
</dbReference>
<dbReference type="SUPFAM" id="SSF51679">
    <property type="entry name" value="Bacterial luciferase-like"/>
    <property type="match status" value="1"/>
</dbReference>
<gene>
    <name evidence="5" type="ORF">ACFPZN_19825</name>
</gene>
<dbReference type="EC" id="1.-.-.-" evidence="5"/>
<keyword evidence="1 5" id="KW-0560">Oxidoreductase</keyword>
<evidence type="ECO:0000256" key="2">
    <source>
        <dbReference type="ARBA" id="ARBA00023033"/>
    </source>
</evidence>
<evidence type="ECO:0000256" key="3">
    <source>
        <dbReference type="SAM" id="MobiDB-lite"/>
    </source>
</evidence>
<evidence type="ECO:0000313" key="5">
    <source>
        <dbReference type="EMBL" id="MFC5747883.1"/>
    </source>
</evidence>
<reference evidence="6" key="1">
    <citation type="journal article" date="2019" name="Int. J. Syst. Evol. Microbiol.">
        <title>The Global Catalogue of Microorganisms (GCM) 10K type strain sequencing project: providing services to taxonomists for standard genome sequencing and annotation.</title>
        <authorList>
            <consortium name="The Broad Institute Genomics Platform"/>
            <consortium name="The Broad Institute Genome Sequencing Center for Infectious Disease"/>
            <person name="Wu L."/>
            <person name="Ma J."/>
        </authorList>
    </citation>
    <scope>NUCLEOTIDE SEQUENCE [LARGE SCALE GENOMIC DNA]</scope>
    <source>
        <strain evidence="6">KCTC 42087</strain>
    </source>
</reference>
<evidence type="ECO:0000256" key="1">
    <source>
        <dbReference type="ARBA" id="ARBA00023002"/>
    </source>
</evidence>
<dbReference type="EMBL" id="JBHSON010000026">
    <property type="protein sequence ID" value="MFC5747883.1"/>
    <property type="molecule type" value="Genomic_DNA"/>
</dbReference>
<dbReference type="InterPro" id="IPR036661">
    <property type="entry name" value="Luciferase-like_sf"/>
</dbReference>
<protein>
    <submittedName>
        <fullName evidence="5">LLM class flavin-dependent oxidoreductase</fullName>
        <ecNumber evidence="5">1.-.-.-</ecNumber>
    </submittedName>
</protein>
<comment type="caution">
    <text evidence="5">The sequence shown here is derived from an EMBL/GenBank/DDBJ whole genome shotgun (WGS) entry which is preliminary data.</text>
</comment>
<dbReference type="Pfam" id="PF00296">
    <property type="entry name" value="Bac_luciferase"/>
    <property type="match status" value="1"/>
</dbReference>
<dbReference type="PANTHER" id="PTHR30137:SF8">
    <property type="entry name" value="BLR5498 PROTEIN"/>
    <property type="match status" value="1"/>
</dbReference>
<dbReference type="InterPro" id="IPR011251">
    <property type="entry name" value="Luciferase-like_dom"/>
</dbReference>
<evidence type="ECO:0000313" key="6">
    <source>
        <dbReference type="Proteomes" id="UP001596074"/>
    </source>
</evidence>
<dbReference type="Gene3D" id="3.20.20.30">
    <property type="entry name" value="Luciferase-like domain"/>
    <property type="match status" value="1"/>
</dbReference>
<evidence type="ECO:0000259" key="4">
    <source>
        <dbReference type="Pfam" id="PF00296"/>
    </source>
</evidence>
<proteinExistence type="predicted"/>
<keyword evidence="6" id="KW-1185">Reference proteome</keyword>
<dbReference type="RefSeq" id="WP_378283511.1">
    <property type="nucleotide sequence ID" value="NZ_JBHSON010000026.1"/>
</dbReference>
<feature type="domain" description="Luciferase-like" evidence="4">
    <location>
        <begin position="1"/>
        <end position="233"/>
    </location>
</feature>
<name>A0ABW0ZZA9_9ACTN</name>
<sequence length="325" mass="35715">MKVGVWFDLRNPPRWRRDPARLYAFVLEMCQEAEHLGADSIWFTEHHLFEDGYLPQPLTFAAAAAARTRRVRLGTGILIAPLRKTPQLAEEAAVVDLVSGGRVDLGLGAGYRVPEFDLFGADIGERYRTLDAQVGELRRLWGDGGLTPAPVQERLPIWLGYLGPKGARRAGRMGEGLLTANAESWPEYRAGLAEGGHDPGAARMAGGIEGFVSEDPERDWALLAPHVAYHFDSYRRYMVEGTGRLVPRPVDPDVLRSRPPRGPLTSFPVDTPENMAAHVRKYAGEAPVETVWFGASVAGLPEEAVARHIGVICERLRPLLQEGAA</sequence>
<organism evidence="5 6">
    <name type="scientific">Actinomadura rugatobispora</name>
    <dbReference type="NCBI Taxonomy" id="1994"/>
    <lineage>
        <taxon>Bacteria</taxon>
        <taxon>Bacillati</taxon>
        <taxon>Actinomycetota</taxon>
        <taxon>Actinomycetes</taxon>
        <taxon>Streptosporangiales</taxon>
        <taxon>Thermomonosporaceae</taxon>
        <taxon>Actinomadura</taxon>
    </lineage>
</organism>